<keyword evidence="1 7" id="KW-0479">Metal-binding</keyword>
<evidence type="ECO:0000256" key="6">
    <source>
        <dbReference type="PROSITE-ProRule" id="PRU00176"/>
    </source>
</evidence>
<feature type="domain" description="RRM" evidence="10">
    <location>
        <begin position="211"/>
        <end position="299"/>
    </location>
</feature>
<reference evidence="12" key="1">
    <citation type="submission" date="2022-07" db="EMBL/GenBank/DDBJ databases">
        <authorList>
            <person name="Trinca V."/>
            <person name="Uliana J.V.C."/>
            <person name="Torres T.T."/>
            <person name="Ward R.J."/>
            <person name="Monesi N."/>
        </authorList>
    </citation>
    <scope>NUCLEOTIDE SEQUENCE</scope>
    <source>
        <strain evidence="12">HSMRA1968</strain>
        <tissue evidence="12">Whole embryos</tissue>
    </source>
</reference>
<evidence type="ECO:0000259" key="10">
    <source>
        <dbReference type="PROSITE" id="PS50102"/>
    </source>
</evidence>
<dbReference type="Pfam" id="PF00642">
    <property type="entry name" value="zf-CCCH"/>
    <property type="match status" value="1"/>
</dbReference>
<dbReference type="PRINTS" id="PR01848">
    <property type="entry name" value="U2AUXFACTOR"/>
</dbReference>
<dbReference type="GO" id="GO:0089701">
    <property type="term" value="C:U2AF complex"/>
    <property type="evidence" value="ECO:0007669"/>
    <property type="project" value="InterPro"/>
</dbReference>
<dbReference type="PROSITE" id="PS50102">
    <property type="entry name" value="RRM"/>
    <property type="match status" value="1"/>
</dbReference>
<feature type="domain" description="C3H1-type" evidence="11">
    <location>
        <begin position="301"/>
        <end position="328"/>
    </location>
</feature>
<dbReference type="EMBL" id="WJQU01001774">
    <property type="protein sequence ID" value="KAJ6633726.1"/>
    <property type="molecule type" value="Genomic_DNA"/>
</dbReference>
<dbReference type="GO" id="GO:0003723">
    <property type="term" value="F:RNA binding"/>
    <property type="evidence" value="ECO:0007669"/>
    <property type="project" value="UniProtKB-UniRule"/>
</dbReference>
<name>A0A9Q0MLV4_9DIPT</name>
<feature type="compositionally biased region" description="Basic and acidic residues" evidence="9">
    <location>
        <begin position="358"/>
        <end position="367"/>
    </location>
</feature>
<feature type="compositionally biased region" description="Basic and acidic residues" evidence="9">
    <location>
        <begin position="27"/>
        <end position="49"/>
    </location>
</feature>
<sequence>MCAEIERKRHKEWRKIAKKMRRKKRRQELAKARDEVLEKEQTNDPNRVNEEALALVREQTEAFLREETDRKWQEYDKLEQDRWKLKLEKLAKLQEAQEQEKLRIRGEFEANRERLKKLKEEKIRLAEEKLEQHRRLSEAIDAYIQGSSNVPDELKVNAESNPGKPMCPFFEKTATCRYGMKCSRNHRRPGISRLILIPNFFSHIRLDQSKPTEYGSDFSLEIDDTELYRDFSEFFNDVEPELSKYGRIINFCVCSNQEPHLRGHTYIEYEDQRSALKACRHLQGRYFASRMLNVEFTQMISWRSAVCGLSYANQCPKGRNCNYLHLFKNPRKMYPLFDKHRSNSTQHQLATMRRELLDHSRQDKMPNWDEDDTNPATKKRNWRWSESPEIEIASRKSTSRSVSRKRDDANKSRKSTSRSRSRERRKERHKSSRREKHSESRK</sequence>
<keyword evidence="13" id="KW-1185">Reference proteome</keyword>
<comment type="caution">
    <text evidence="12">The sequence shown here is derived from an EMBL/GenBank/DDBJ whole genome shotgun (WGS) entry which is preliminary data.</text>
</comment>
<feature type="compositionally biased region" description="Basic residues" evidence="9">
    <location>
        <begin position="412"/>
        <end position="435"/>
    </location>
</feature>
<dbReference type="Pfam" id="PF00076">
    <property type="entry name" value="RRM_1"/>
    <property type="match status" value="1"/>
</dbReference>
<dbReference type="PANTHER" id="PTHR12620">
    <property type="entry name" value="U2 SNRNP AUXILIARY FACTOR, SMALL SUBUNIT"/>
    <property type="match status" value="1"/>
</dbReference>
<dbReference type="InterPro" id="IPR009145">
    <property type="entry name" value="U2AF_small"/>
</dbReference>
<dbReference type="InterPro" id="IPR035979">
    <property type="entry name" value="RBD_domain_sf"/>
</dbReference>
<accession>A0A9Q0MLV4</accession>
<feature type="non-terminal residue" evidence="12">
    <location>
        <position position="1"/>
    </location>
</feature>
<keyword evidence="5 6" id="KW-0694">RNA-binding</keyword>
<evidence type="ECO:0000256" key="1">
    <source>
        <dbReference type="ARBA" id="ARBA00022723"/>
    </source>
</evidence>
<evidence type="ECO:0000313" key="12">
    <source>
        <dbReference type="EMBL" id="KAJ6633726.1"/>
    </source>
</evidence>
<dbReference type="Proteomes" id="UP001151699">
    <property type="component" value="Unassembled WGS sequence"/>
</dbReference>
<feature type="coiled-coil region" evidence="8">
    <location>
        <begin position="101"/>
        <end position="136"/>
    </location>
</feature>
<dbReference type="SUPFAM" id="SSF54928">
    <property type="entry name" value="RNA-binding domain, RBD"/>
    <property type="match status" value="1"/>
</dbReference>
<feature type="region of interest" description="Disordered" evidence="9">
    <location>
        <begin position="358"/>
        <end position="442"/>
    </location>
</feature>
<dbReference type="GO" id="GO:0008270">
    <property type="term" value="F:zinc ion binding"/>
    <property type="evidence" value="ECO:0007669"/>
    <property type="project" value="UniProtKB-KW"/>
</dbReference>
<dbReference type="OrthoDB" id="75923at2759"/>
<feature type="domain" description="C3H1-type" evidence="11">
    <location>
        <begin position="161"/>
        <end position="189"/>
    </location>
</feature>
<keyword evidence="3 7" id="KW-0863">Zinc-finger</keyword>
<evidence type="ECO:0000256" key="8">
    <source>
        <dbReference type="SAM" id="Coils"/>
    </source>
</evidence>
<keyword evidence="12" id="KW-0687">Ribonucleoprotein</keyword>
<dbReference type="GO" id="GO:0000398">
    <property type="term" value="P:mRNA splicing, via spliceosome"/>
    <property type="evidence" value="ECO:0007669"/>
    <property type="project" value="InterPro"/>
</dbReference>
<dbReference type="PROSITE" id="PS50103">
    <property type="entry name" value="ZF_C3H1"/>
    <property type="match status" value="2"/>
</dbReference>
<protein>
    <submittedName>
        <fullName evidence="12">U2 small nuclear ribonucleoprotein auxiliary factor 35 kDa subunit-related protein 1</fullName>
    </submittedName>
</protein>
<keyword evidence="8" id="KW-0175">Coiled coil</keyword>
<evidence type="ECO:0000256" key="2">
    <source>
        <dbReference type="ARBA" id="ARBA00022737"/>
    </source>
</evidence>
<organism evidence="12 13">
    <name type="scientific">Pseudolycoriella hygida</name>
    <dbReference type="NCBI Taxonomy" id="35572"/>
    <lineage>
        <taxon>Eukaryota</taxon>
        <taxon>Metazoa</taxon>
        <taxon>Ecdysozoa</taxon>
        <taxon>Arthropoda</taxon>
        <taxon>Hexapoda</taxon>
        <taxon>Insecta</taxon>
        <taxon>Pterygota</taxon>
        <taxon>Neoptera</taxon>
        <taxon>Endopterygota</taxon>
        <taxon>Diptera</taxon>
        <taxon>Nematocera</taxon>
        <taxon>Sciaroidea</taxon>
        <taxon>Sciaridae</taxon>
        <taxon>Pseudolycoriella</taxon>
    </lineage>
</organism>
<feature type="zinc finger region" description="C3H1-type" evidence="7">
    <location>
        <begin position="301"/>
        <end position="328"/>
    </location>
</feature>
<evidence type="ECO:0000313" key="13">
    <source>
        <dbReference type="Proteomes" id="UP001151699"/>
    </source>
</evidence>
<gene>
    <name evidence="12" type="primary">Zrsr1</name>
    <name evidence="12" type="ORF">Bhyg_16707</name>
</gene>
<dbReference type="InterPro" id="IPR012677">
    <property type="entry name" value="Nucleotide-bd_a/b_plait_sf"/>
</dbReference>
<evidence type="ECO:0000259" key="11">
    <source>
        <dbReference type="PROSITE" id="PS50103"/>
    </source>
</evidence>
<evidence type="ECO:0000256" key="4">
    <source>
        <dbReference type="ARBA" id="ARBA00022833"/>
    </source>
</evidence>
<dbReference type="SMART" id="SM00356">
    <property type="entry name" value="ZnF_C3H1"/>
    <property type="match status" value="2"/>
</dbReference>
<dbReference type="InterPro" id="IPR000571">
    <property type="entry name" value="Znf_CCCH"/>
</dbReference>
<dbReference type="InterPro" id="IPR000504">
    <property type="entry name" value="RRM_dom"/>
</dbReference>
<dbReference type="AlphaFoldDB" id="A0A9Q0MLV4"/>
<dbReference type="Gene3D" id="3.30.70.330">
    <property type="match status" value="1"/>
</dbReference>
<keyword evidence="4 7" id="KW-0862">Zinc</keyword>
<feature type="region of interest" description="Disordered" evidence="9">
    <location>
        <begin position="20"/>
        <end position="49"/>
    </location>
</feature>
<evidence type="ECO:0000256" key="9">
    <source>
        <dbReference type="SAM" id="MobiDB-lite"/>
    </source>
</evidence>
<evidence type="ECO:0000256" key="5">
    <source>
        <dbReference type="ARBA" id="ARBA00022884"/>
    </source>
</evidence>
<evidence type="ECO:0000256" key="7">
    <source>
        <dbReference type="PROSITE-ProRule" id="PRU00723"/>
    </source>
</evidence>
<keyword evidence="2" id="KW-0677">Repeat</keyword>
<feature type="zinc finger region" description="C3H1-type" evidence="7">
    <location>
        <begin position="161"/>
        <end position="189"/>
    </location>
</feature>
<proteinExistence type="predicted"/>
<dbReference type="GO" id="GO:1990904">
    <property type="term" value="C:ribonucleoprotein complex"/>
    <property type="evidence" value="ECO:0007669"/>
    <property type="project" value="UniProtKB-KW"/>
</dbReference>
<evidence type="ECO:0000256" key="3">
    <source>
        <dbReference type="ARBA" id="ARBA00022771"/>
    </source>
</evidence>